<proteinExistence type="predicted"/>
<organism evidence="3">
    <name type="scientific">Hexamita inflata</name>
    <dbReference type="NCBI Taxonomy" id="28002"/>
    <lineage>
        <taxon>Eukaryota</taxon>
        <taxon>Metamonada</taxon>
        <taxon>Diplomonadida</taxon>
        <taxon>Hexamitidae</taxon>
        <taxon>Hexamitinae</taxon>
        <taxon>Hexamita</taxon>
    </lineage>
</organism>
<dbReference type="GO" id="GO:0004518">
    <property type="term" value="F:nuclease activity"/>
    <property type="evidence" value="ECO:0007669"/>
    <property type="project" value="UniProtKB-KW"/>
</dbReference>
<dbReference type="EMBL" id="CAXDID020000025">
    <property type="protein sequence ID" value="CAL5990614.1"/>
    <property type="molecule type" value="Genomic_DNA"/>
</dbReference>
<evidence type="ECO:0000256" key="2">
    <source>
        <dbReference type="ARBA" id="ARBA00022801"/>
    </source>
</evidence>
<dbReference type="AlphaFoldDB" id="A0AA86U551"/>
<gene>
    <name evidence="4" type="ORF">HINF_LOCUS11446</name>
    <name evidence="3" type="ORF">HINF_LOCUS25952</name>
</gene>
<dbReference type="GO" id="GO:0016787">
    <property type="term" value="F:hydrolase activity"/>
    <property type="evidence" value="ECO:0007669"/>
    <property type="project" value="UniProtKB-KW"/>
</dbReference>
<dbReference type="InterPro" id="IPR007346">
    <property type="entry name" value="Endonuclease-I"/>
</dbReference>
<name>A0AA86U551_9EUKA</name>
<reference evidence="3" key="1">
    <citation type="submission" date="2023-06" db="EMBL/GenBank/DDBJ databases">
        <authorList>
            <person name="Kurt Z."/>
        </authorList>
    </citation>
    <scope>NUCLEOTIDE SEQUENCE</scope>
</reference>
<reference evidence="4 5" key="2">
    <citation type="submission" date="2024-07" db="EMBL/GenBank/DDBJ databases">
        <authorList>
            <person name="Akdeniz Z."/>
        </authorList>
    </citation>
    <scope>NUCLEOTIDE SEQUENCE [LARGE SCALE GENOMIC DNA]</scope>
</reference>
<evidence type="ECO:0000256" key="1">
    <source>
        <dbReference type="ARBA" id="ARBA00022722"/>
    </source>
</evidence>
<evidence type="ECO:0000313" key="4">
    <source>
        <dbReference type="EMBL" id="CAL5990614.1"/>
    </source>
</evidence>
<dbReference type="PANTHER" id="PTHR33607">
    <property type="entry name" value="ENDONUCLEASE-1"/>
    <property type="match status" value="1"/>
</dbReference>
<dbReference type="SUPFAM" id="SSF54060">
    <property type="entry name" value="His-Me finger endonucleases"/>
    <property type="match status" value="1"/>
</dbReference>
<evidence type="ECO:0000313" key="3">
    <source>
        <dbReference type="EMBL" id="CAI9938307.1"/>
    </source>
</evidence>
<dbReference type="PANTHER" id="PTHR33607:SF2">
    <property type="entry name" value="ENDONUCLEASE-1"/>
    <property type="match status" value="1"/>
</dbReference>
<keyword evidence="5" id="KW-1185">Reference proteome</keyword>
<evidence type="ECO:0000313" key="5">
    <source>
        <dbReference type="Proteomes" id="UP001642409"/>
    </source>
</evidence>
<sequence length="250" mass="29007">MILTLTLSQLYPGKYGKELRGLLQNYSSQNHITLGYDRARAEMYGYVYNDAQDQAVYCVYTGLRIPCQYNSMRSSCSGDLNCEHTVPQSLFKKLDPMVSDLHHLRPSWKTANSARANFPFEQLTPLFINSYYGNYKQVQFEQPSDLENWSALETDNAFMPRDDQKGDTARAVAYFYTRYPTEGGHIDQVFNYIDTMIEWDLTYSPSDLQYEQYLRAVEVQGNRNPFQEEIGLSARAYCDMSIKFPCSKYQ</sequence>
<accession>A0AA86U551</accession>
<dbReference type="Pfam" id="PF04231">
    <property type="entry name" value="Endonuclease_1"/>
    <property type="match status" value="1"/>
</dbReference>
<dbReference type="InterPro" id="IPR044925">
    <property type="entry name" value="His-Me_finger_sf"/>
</dbReference>
<protein>
    <submittedName>
        <fullName evidence="3">Extracellular nuclease</fullName>
    </submittedName>
    <submittedName>
        <fullName evidence="4">Extracellular_nuclease</fullName>
    </submittedName>
</protein>
<keyword evidence="1" id="KW-0540">Nuclease</keyword>
<keyword evidence="2" id="KW-0378">Hydrolase</keyword>
<dbReference type="EMBL" id="CATOUU010000654">
    <property type="protein sequence ID" value="CAI9938307.1"/>
    <property type="molecule type" value="Genomic_DNA"/>
</dbReference>
<dbReference type="Proteomes" id="UP001642409">
    <property type="component" value="Unassembled WGS sequence"/>
</dbReference>
<comment type="caution">
    <text evidence="3">The sequence shown here is derived from an EMBL/GenBank/DDBJ whole genome shotgun (WGS) entry which is preliminary data.</text>
</comment>